<sequence>MEINSAQINPFRNNKKIAEDVRHPGRKISQSQILKSRICRRQRHGEITTGEPHKRKLNDAQSNNTENNSAENHSGKLPPACAGKLHA</sequence>
<keyword evidence="3" id="KW-1185">Reference proteome</keyword>
<dbReference type="KEGG" id="mend:L6E24_10135"/>
<accession>A0A9E7PML1</accession>
<proteinExistence type="predicted"/>
<organism evidence="2 3">
    <name type="scientific">Methanoplanus endosymbiosus</name>
    <dbReference type="NCBI Taxonomy" id="33865"/>
    <lineage>
        <taxon>Archaea</taxon>
        <taxon>Methanobacteriati</taxon>
        <taxon>Methanobacteriota</taxon>
        <taxon>Stenosarchaea group</taxon>
        <taxon>Methanomicrobia</taxon>
        <taxon>Methanomicrobiales</taxon>
        <taxon>Methanomicrobiaceae</taxon>
        <taxon>Methanoplanus</taxon>
    </lineage>
</organism>
<dbReference type="Proteomes" id="UP001060368">
    <property type="component" value="Chromosome"/>
</dbReference>
<feature type="compositionally biased region" description="Polar residues" evidence="1">
    <location>
        <begin position="59"/>
        <end position="72"/>
    </location>
</feature>
<feature type="compositionally biased region" description="Polar residues" evidence="1">
    <location>
        <begin position="1"/>
        <end position="12"/>
    </location>
</feature>
<protein>
    <submittedName>
        <fullName evidence="2">Uncharacterized protein</fullName>
    </submittedName>
</protein>
<dbReference type="RefSeq" id="WP_257741872.1">
    <property type="nucleotide sequence ID" value="NZ_CP096115.1"/>
</dbReference>
<dbReference type="AlphaFoldDB" id="A0A9E7PML1"/>
<name>A0A9E7PML1_9EURY</name>
<feature type="region of interest" description="Disordered" evidence="1">
    <location>
        <begin position="1"/>
        <end position="87"/>
    </location>
</feature>
<evidence type="ECO:0000313" key="2">
    <source>
        <dbReference type="EMBL" id="UUX91719.1"/>
    </source>
</evidence>
<evidence type="ECO:0000256" key="1">
    <source>
        <dbReference type="SAM" id="MobiDB-lite"/>
    </source>
</evidence>
<evidence type="ECO:0000313" key="3">
    <source>
        <dbReference type="Proteomes" id="UP001060368"/>
    </source>
</evidence>
<dbReference type="EMBL" id="CP096115">
    <property type="protein sequence ID" value="UUX91719.1"/>
    <property type="molecule type" value="Genomic_DNA"/>
</dbReference>
<gene>
    <name evidence="2" type="ORF">L6E24_10135</name>
</gene>
<dbReference type="GeneID" id="74308062"/>
<reference evidence="2" key="1">
    <citation type="submission" date="2022-04" db="EMBL/GenBank/DDBJ databases">
        <title>Complete genome of Methanoplanus endosymbiosus DSM 3599.</title>
        <authorList>
            <person name="Chen S.-C."/>
            <person name="You Y.-T."/>
            <person name="Zhou Y.-Z."/>
            <person name="Lai M.-C."/>
        </authorList>
    </citation>
    <scope>NUCLEOTIDE SEQUENCE</scope>
    <source>
        <strain evidence="2">DSM 3599</strain>
    </source>
</reference>